<comment type="caution">
    <text evidence="2">The sequence shown here is derived from an EMBL/GenBank/DDBJ whole genome shotgun (WGS) entry which is preliminary data.</text>
</comment>
<dbReference type="EMBL" id="CAJMXA010004068">
    <property type="protein sequence ID" value="CAE6533538.1"/>
    <property type="molecule type" value="Genomic_DNA"/>
</dbReference>
<evidence type="ECO:0000256" key="1">
    <source>
        <dbReference type="SAM" id="MobiDB-lite"/>
    </source>
</evidence>
<organism evidence="2 3">
    <name type="scientific">Rhizoctonia solani</name>
    <dbReference type="NCBI Taxonomy" id="456999"/>
    <lineage>
        <taxon>Eukaryota</taxon>
        <taxon>Fungi</taxon>
        <taxon>Dikarya</taxon>
        <taxon>Basidiomycota</taxon>
        <taxon>Agaricomycotina</taxon>
        <taxon>Agaricomycetes</taxon>
        <taxon>Cantharellales</taxon>
        <taxon>Ceratobasidiaceae</taxon>
        <taxon>Rhizoctonia</taxon>
    </lineage>
</organism>
<name>A0A8H3DNG0_9AGAM</name>
<protein>
    <submittedName>
        <fullName evidence="2">Uncharacterized protein</fullName>
    </submittedName>
</protein>
<sequence>MAVVPTGLTIEIPKQATSQQGGPFFGVHCGVVNGVYSADNWPFIHTLLKSTVARKFIDPVFARFTLWNAAVWFRETGIRLDDDAAAQLDELSCSPRQLLSGEVFSALYPRGTTIIYNDNDIILPYTGRESRSNHVLMIPRANFGDNENDNALSHASNDGDELGSPQLELPGAGVAPEAPSQSNTTNVPLPSAMSTHETRTRLSTRGMVDATRRIGHVSPPPPTIAATDSRPASPQPPIWVSRDGDDRWVYHRSTYVTSPTIAMSSPERSPERPHADNQPSDSQQQHPGSQMSTFSSLQFSSSQELGSQLQIVSREARHRMRILSNMRNRDPDVESRICTEVILHLLASSDFTAEGLAEIMNAVTDQVATV</sequence>
<accession>A0A8H3DNG0</accession>
<feature type="region of interest" description="Disordered" evidence="1">
    <location>
        <begin position="147"/>
        <end position="243"/>
    </location>
</feature>
<feature type="compositionally biased region" description="Polar residues" evidence="1">
    <location>
        <begin position="179"/>
        <end position="195"/>
    </location>
</feature>
<dbReference type="AlphaFoldDB" id="A0A8H3DNG0"/>
<dbReference type="Proteomes" id="UP000663853">
    <property type="component" value="Unassembled WGS sequence"/>
</dbReference>
<proteinExistence type="predicted"/>
<feature type="compositionally biased region" description="Polar residues" evidence="1">
    <location>
        <begin position="277"/>
        <end position="288"/>
    </location>
</feature>
<evidence type="ECO:0000313" key="2">
    <source>
        <dbReference type="EMBL" id="CAE6533538.1"/>
    </source>
</evidence>
<gene>
    <name evidence="2" type="ORF">RDB_LOCUS173130</name>
</gene>
<feature type="region of interest" description="Disordered" evidence="1">
    <location>
        <begin position="259"/>
        <end position="299"/>
    </location>
</feature>
<evidence type="ECO:0000313" key="3">
    <source>
        <dbReference type="Proteomes" id="UP000663853"/>
    </source>
</evidence>
<reference evidence="2" key="1">
    <citation type="submission" date="2021-01" db="EMBL/GenBank/DDBJ databases">
        <authorList>
            <person name="Kaushik A."/>
        </authorList>
    </citation>
    <scope>NUCLEOTIDE SEQUENCE</scope>
    <source>
        <strain evidence="2">AG6-10EEA</strain>
    </source>
</reference>
<feature type="compositionally biased region" description="Low complexity" evidence="1">
    <location>
        <begin position="289"/>
        <end position="299"/>
    </location>
</feature>